<organism evidence="3">
    <name type="scientific">Tanacetum cinerariifolium</name>
    <name type="common">Dalmatian daisy</name>
    <name type="synonym">Chrysanthemum cinerariifolium</name>
    <dbReference type="NCBI Taxonomy" id="118510"/>
    <lineage>
        <taxon>Eukaryota</taxon>
        <taxon>Viridiplantae</taxon>
        <taxon>Streptophyta</taxon>
        <taxon>Embryophyta</taxon>
        <taxon>Tracheophyta</taxon>
        <taxon>Spermatophyta</taxon>
        <taxon>Magnoliopsida</taxon>
        <taxon>eudicotyledons</taxon>
        <taxon>Gunneridae</taxon>
        <taxon>Pentapetalae</taxon>
        <taxon>asterids</taxon>
        <taxon>campanulids</taxon>
        <taxon>Asterales</taxon>
        <taxon>Asteraceae</taxon>
        <taxon>Asteroideae</taxon>
        <taxon>Anthemideae</taxon>
        <taxon>Anthemidinae</taxon>
        <taxon>Tanacetum</taxon>
    </lineage>
</organism>
<sequence length="180" mass="20604">MKTNNTPFSKSGERFSKSTPDVVGSRPDWLFDIDALRRTMNFEPIVTCTQSNVFEGTKASDNAGQARKERKLVKDYILLPLWTANPLFSQDPKSSHDDGFKPLNNDKKVDEDLRKEMNMSSMGEHTFFLGLEVKQKKDGIFIRQDKYVAKILKKFGFTEVKNASTPMETQKPLLKDKYGE</sequence>
<evidence type="ECO:0000256" key="1">
    <source>
        <dbReference type="SAM" id="MobiDB-lite"/>
    </source>
</evidence>
<feature type="domain" description="Reverse transcriptase Ty1/copia-type" evidence="2">
    <location>
        <begin position="107"/>
        <end position="168"/>
    </location>
</feature>
<reference evidence="3" key="1">
    <citation type="journal article" date="2019" name="Sci. Rep.">
        <title>Draft genome of Tanacetum cinerariifolium, the natural source of mosquito coil.</title>
        <authorList>
            <person name="Yamashiro T."/>
            <person name="Shiraishi A."/>
            <person name="Satake H."/>
            <person name="Nakayama K."/>
        </authorList>
    </citation>
    <scope>NUCLEOTIDE SEQUENCE</scope>
</reference>
<dbReference type="InterPro" id="IPR013103">
    <property type="entry name" value="RVT_2"/>
</dbReference>
<name>A0A699J403_TANCI</name>
<dbReference type="EMBL" id="BKCJ010369239">
    <property type="protein sequence ID" value="GFA10265.1"/>
    <property type="molecule type" value="Genomic_DNA"/>
</dbReference>
<evidence type="ECO:0000313" key="3">
    <source>
        <dbReference type="EMBL" id="GFA10265.1"/>
    </source>
</evidence>
<accession>A0A699J403</accession>
<comment type="caution">
    <text evidence="3">The sequence shown here is derived from an EMBL/GenBank/DDBJ whole genome shotgun (WGS) entry which is preliminary data.</text>
</comment>
<feature type="region of interest" description="Disordered" evidence="1">
    <location>
        <begin position="1"/>
        <end position="22"/>
    </location>
</feature>
<dbReference type="Pfam" id="PF07727">
    <property type="entry name" value="RVT_2"/>
    <property type="match status" value="1"/>
</dbReference>
<proteinExistence type="predicted"/>
<dbReference type="AlphaFoldDB" id="A0A699J403"/>
<gene>
    <name evidence="3" type="ORF">Tci_582237</name>
</gene>
<evidence type="ECO:0000259" key="2">
    <source>
        <dbReference type="Pfam" id="PF07727"/>
    </source>
</evidence>
<protein>
    <submittedName>
        <fullName evidence="3">Retrovirus-related Pol polyprotein from transposon TNT 1-94</fullName>
    </submittedName>
</protein>